<dbReference type="STRING" id="2903.R1CJR2"/>
<dbReference type="NCBIfam" id="TIGR00136">
    <property type="entry name" value="mnmG_gidA"/>
    <property type="match status" value="1"/>
</dbReference>
<evidence type="ECO:0000259" key="5">
    <source>
        <dbReference type="SMART" id="SM01228"/>
    </source>
</evidence>
<dbReference type="SUPFAM" id="SSF51905">
    <property type="entry name" value="FAD/NAD(P)-binding domain"/>
    <property type="match status" value="1"/>
</dbReference>
<dbReference type="InterPro" id="IPR004416">
    <property type="entry name" value="MnmG"/>
</dbReference>
<protein>
    <recommendedName>
        <fullName evidence="5">tRNA uridine 5-carboxymethylaminomethyl modification enzyme C-terminal subdomain domain-containing protein</fullName>
    </recommendedName>
</protein>
<dbReference type="GO" id="GO:0030488">
    <property type="term" value="P:tRNA methylation"/>
    <property type="evidence" value="ECO:0007669"/>
    <property type="project" value="TreeGrafter"/>
</dbReference>
<name>A0A0D3JH62_EMIH1</name>
<feature type="region of interest" description="Disordered" evidence="4">
    <location>
        <begin position="242"/>
        <end position="262"/>
    </location>
</feature>
<dbReference type="InterPro" id="IPR026904">
    <property type="entry name" value="MnmG_C"/>
</dbReference>
<dbReference type="EnsemblProtists" id="EOD22847">
    <property type="protein sequence ID" value="EOD22847"/>
    <property type="gene ID" value="EMIHUDRAFT_414448"/>
</dbReference>
<dbReference type="HOGENOM" id="CLU_007831_2_1_1"/>
<evidence type="ECO:0000256" key="1">
    <source>
        <dbReference type="ARBA" id="ARBA00001974"/>
    </source>
</evidence>
<comment type="cofactor">
    <cofactor evidence="1">
        <name>FAD</name>
        <dbReference type="ChEBI" id="CHEBI:57692"/>
    </cofactor>
</comment>
<dbReference type="InterPro" id="IPR044920">
    <property type="entry name" value="MnmG_C_subdom_sf"/>
</dbReference>
<evidence type="ECO:0000256" key="4">
    <source>
        <dbReference type="SAM" id="MobiDB-lite"/>
    </source>
</evidence>
<reference evidence="7" key="1">
    <citation type="journal article" date="2013" name="Nature">
        <title>Pan genome of the phytoplankton Emiliania underpins its global distribution.</title>
        <authorList>
            <person name="Read B.A."/>
            <person name="Kegel J."/>
            <person name="Klute M.J."/>
            <person name="Kuo A."/>
            <person name="Lefebvre S.C."/>
            <person name="Maumus F."/>
            <person name="Mayer C."/>
            <person name="Miller J."/>
            <person name="Monier A."/>
            <person name="Salamov A."/>
            <person name="Young J."/>
            <person name="Aguilar M."/>
            <person name="Claverie J.M."/>
            <person name="Frickenhaus S."/>
            <person name="Gonzalez K."/>
            <person name="Herman E.K."/>
            <person name="Lin Y.C."/>
            <person name="Napier J."/>
            <person name="Ogata H."/>
            <person name="Sarno A.F."/>
            <person name="Shmutz J."/>
            <person name="Schroeder D."/>
            <person name="de Vargas C."/>
            <person name="Verret F."/>
            <person name="von Dassow P."/>
            <person name="Valentin K."/>
            <person name="Van de Peer Y."/>
            <person name="Wheeler G."/>
            <person name="Dacks J.B."/>
            <person name="Delwiche C.F."/>
            <person name="Dyhrman S.T."/>
            <person name="Glockner G."/>
            <person name="John U."/>
            <person name="Richards T."/>
            <person name="Worden A.Z."/>
            <person name="Zhang X."/>
            <person name="Grigoriev I.V."/>
            <person name="Allen A.E."/>
            <person name="Bidle K."/>
            <person name="Borodovsky M."/>
            <person name="Bowler C."/>
            <person name="Brownlee C."/>
            <person name="Cock J.M."/>
            <person name="Elias M."/>
            <person name="Gladyshev V.N."/>
            <person name="Groth M."/>
            <person name="Guda C."/>
            <person name="Hadaegh A."/>
            <person name="Iglesias-Rodriguez M.D."/>
            <person name="Jenkins J."/>
            <person name="Jones B.M."/>
            <person name="Lawson T."/>
            <person name="Leese F."/>
            <person name="Lindquist E."/>
            <person name="Lobanov A."/>
            <person name="Lomsadze A."/>
            <person name="Malik S.B."/>
            <person name="Marsh M.E."/>
            <person name="Mackinder L."/>
            <person name="Mock T."/>
            <person name="Mueller-Roeber B."/>
            <person name="Pagarete A."/>
            <person name="Parker M."/>
            <person name="Probert I."/>
            <person name="Quesneville H."/>
            <person name="Raines C."/>
            <person name="Rensing S.A."/>
            <person name="Riano-Pachon D.M."/>
            <person name="Richier S."/>
            <person name="Rokitta S."/>
            <person name="Shiraiwa Y."/>
            <person name="Soanes D.M."/>
            <person name="van der Giezen M."/>
            <person name="Wahlund T.M."/>
            <person name="Williams B."/>
            <person name="Wilson W."/>
            <person name="Wolfe G."/>
            <person name="Wurch L.L."/>
        </authorList>
    </citation>
    <scope>NUCLEOTIDE SEQUENCE</scope>
</reference>
<dbReference type="RefSeq" id="XP_005775276.1">
    <property type="nucleotide sequence ID" value="XM_005775219.1"/>
</dbReference>
<feature type="region of interest" description="Disordered" evidence="4">
    <location>
        <begin position="182"/>
        <end position="205"/>
    </location>
</feature>
<dbReference type="KEGG" id="ehx:EMIHUDRAFT_414448"/>
<dbReference type="InterPro" id="IPR049312">
    <property type="entry name" value="GIDA_C_N"/>
</dbReference>
<dbReference type="Pfam" id="PF13932">
    <property type="entry name" value="SAM_GIDA_C"/>
    <property type="match status" value="1"/>
</dbReference>
<dbReference type="PANTHER" id="PTHR11806:SF0">
    <property type="entry name" value="PROTEIN MTO1 HOMOLOG, MITOCHONDRIAL"/>
    <property type="match status" value="1"/>
</dbReference>
<dbReference type="PaxDb" id="2903-EOD22847"/>
<dbReference type="Proteomes" id="UP000013827">
    <property type="component" value="Unassembled WGS sequence"/>
</dbReference>
<dbReference type="SMART" id="SM01228">
    <property type="entry name" value="GIDA_assoc_3"/>
    <property type="match status" value="1"/>
</dbReference>
<evidence type="ECO:0000256" key="3">
    <source>
        <dbReference type="ARBA" id="ARBA00022827"/>
    </source>
</evidence>
<sequence>MSCNPSIGGIGKGHLVREVDALDGLMGRVIDEAGIHFRMLNRRKGPAVQGPRAQADRELYRDAMLRELQAYPGLELYEASVEDLVVDEPAEGSAAAAAAAEAGRPVGRACGVITADGSELRARAVVLTTGTFLRGVVHVGRESRPAGRFVSTSEAVEPPSTGLAATLGRLALPLDRLKTGTPPRLSAKSIDFSRLEPQPSEEPPLPFSFLNEGESVAQAANLITCHKTYTNAETHRIVVDSKQPRRSAAEHTLPAYESGDGKGAGPRYCPSLFSKVERFPEREVRTPLEAEGLAGAVYPNGISSAFPPDVQLRLVRSMVGLEGATILKPAYDVEYDYIQPRYSRDTAEACSGAGQRLTPRSGQSSTTGYEEAAALGLVAGANAALSCSRGPPLTVGRHQGYIGVLVDDLVTRGTTEPYRMFTSRAEWRLMLRADNADARLTPLGAACGLVGERRLERLREKQAAMQRGLRALRGFALPNAEWAAAGFGVKPNGELRTAEQMLHVPRAELCDVEAAMAAAPHGWRKACPEGASLLPLPSLGREAMEIEVKYSNYLERQAREVARLEEHAMASIPRHTDYAALPCLSKEEVEKLTATQPATLSEAGAIPGITPKALFYIYNHLRQAGGSSRTEEGGAAEEEVPEPLRHHFPGASDASDASGAEPVAEGL</sequence>
<dbReference type="InterPro" id="IPR040131">
    <property type="entry name" value="MnmG_N"/>
</dbReference>
<dbReference type="Gene3D" id="1.10.150.570">
    <property type="entry name" value="GidA associated domain, C-terminal subdomain"/>
    <property type="match status" value="1"/>
</dbReference>
<dbReference type="Pfam" id="PF21680">
    <property type="entry name" value="GIDA_C_1st"/>
    <property type="match status" value="1"/>
</dbReference>
<keyword evidence="2" id="KW-0285">Flavoprotein</keyword>
<dbReference type="AlphaFoldDB" id="A0A0D3JH62"/>
<organism evidence="6 7">
    <name type="scientific">Emiliania huxleyi (strain CCMP1516)</name>
    <dbReference type="NCBI Taxonomy" id="280463"/>
    <lineage>
        <taxon>Eukaryota</taxon>
        <taxon>Haptista</taxon>
        <taxon>Haptophyta</taxon>
        <taxon>Prymnesiophyceae</taxon>
        <taxon>Isochrysidales</taxon>
        <taxon>Noelaerhabdaceae</taxon>
        <taxon>Emiliania</taxon>
    </lineage>
</organism>
<keyword evidence="3" id="KW-0274">FAD</keyword>
<dbReference type="InterPro" id="IPR002218">
    <property type="entry name" value="MnmG-rel"/>
</dbReference>
<dbReference type="PANTHER" id="PTHR11806">
    <property type="entry name" value="GLUCOSE INHIBITED DIVISION PROTEIN A"/>
    <property type="match status" value="1"/>
</dbReference>
<dbReference type="OMA" id="CNPAMGG"/>
<feature type="compositionally biased region" description="Low complexity" evidence="4">
    <location>
        <begin position="650"/>
        <end position="660"/>
    </location>
</feature>
<dbReference type="GO" id="GO:0050660">
    <property type="term" value="F:flavin adenine dinucleotide binding"/>
    <property type="evidence" value="ECO:0007669"/>
    <property type="project" value="InterPro"/>
</dbReference>
<feature type="region of interest" description="Disordered" evidence="4">
    <location>
        <begin position="626"/>
        <end position="667"/>
    </location>
</feature>
<dbReference type="GeneID" id="17268394"/>
<dbReference type="eggNOG" id="KOG2311">
    <property type="taxonomic scope" value="Eukaryota"/>
</dbReference>
<evidence type="ECO:0000313" key="6">
    <source>
        <dbReference type="EnsemblProtists" id="EOD22847"/>
    </source>
</evidence>
<evidence type="ECO:0000313" key="7">
    <source>
        <dbReference type="Proteomes" id="UP000013827"/>
    </source>
</evidence>
<dbReference type="Pfam" id="PF01134">
    <property type="entry name" value="GIDA"/>
    <property type="match status" value="1"/>
</dbReference>
<dbReference type="InterPro" id="IPR047001">
    <property type="entry name" value="MnmG_C_subdom"/>
</dbReference>
<feature type="domain" description="tRNA uridine 5-carboxymethylaminomethyl modification enzyme C-terminal subdomain" evidence="5">
    <location>
        <begin position="548"/>
        <end position="619"/>
    </location>
</feature>
<reference evidence="6" key="2">
    <citation type="submission" date="2024-10" db="UniProtKB">
        <authorList>
            <consortium name="EnsemblProtists"/>
        </authorList>
    </citation>
    <scope>IDENTIFICATION</scope>
</reference>
<dbReference type="InterPro" id="IPR036188">
    <property type="entry name" value="FAD/NAD-bd_sf"/>
</dbReference>
<dbReference type="Gene3D" id="3.50.50.60">
    <property type="entry name" value="FAD/NAD(P)-binding domain"/>
    <property type="match status" value="2"/>
</dbReference>
<proteinExistence type="predicted"/>
<keyword evidence="7" id="KW-1185">Reference proteome</keyword>
<accession>A0A0D3JH62</accession>
<dbReference type="GO" id="GO:0002098">
    <property type="term" value="P:tRNA wobble uridine modification"/>
    <property type="evidence" value="ECO:0007669"/>
    <property type="project" value="InterPro"/>
</dbReference>
<evidence type="ECO:0000256" key="2">
    <source>
        <dbReference type="ARBA" id="ARBA00022630"/>
    </source>
</evidence>